<reference evidence="27 28" key="1">
    <citation type="submission" date="2014-07" db="EMBL/GenBank/DDBJ databases">
        <title>Genomic and transcriptomic analysis on Apis cerana provide comprehensive insights into honey bee biology.</title>
        <authorList>
            <person name="Diao Q."/>
            <person name="Sun L."/>
            <person name="Zheng H."/>
            <person name="Zheng H."/>
            <person name="Xu S."/>
            <person name="Wang S."/>
            <person name="Zeng Z."/>
            <person name="Hu F."/>
            <person name="Su S."/>
            <person name="Wu J."/>
        </authorList>
    </citation>
    <scope>NUCLEOTIDE SEQUENCE [LARGE SCALE GENOMIC DNA]</scope>
    <source>
        <tissue evidence="27">Pupae without intestine</tissue>
    </source>
</reference>
<dbReference type="GO" id="GO:0006915">
    <property type="term" value="P:apoptotic process"/>
    <property type="evidence" value="ECO:0007669"/>
    <property type="project" value="UniProtKB-KW"/>
</dbReference>
<evidence type="ECO:0000256" key="9">
    <source>
        <dbReference type="ARBA" id="ARBA00022490"/>
    </source>
</evidence>
<dbReference type="OrthoDB" id="7492809at2759"/>
<keyword evidence="14" id="KW-0832">Ubl conjugation</keyword>
<dbReference type="GO" id="GO:0006325">
    <property type="term" value="P:chromatin organization"/>
    <property type="evidence" value="ECO:0007669"/>
    <property type="project" value="UniProtKB-KW"/>
</dbReference>
<feature type="domain" description="Daxx N-terminal Rassf1C-interacting" evidence="25">
    <location>
        <begin position="122"/>
        <end position="207"/>
    </location>
</feature>
<dbReference type="Pfam" id="PF03344">
    <property type="entry name" value="Daxx"/>
    <property type="match status" value="1"/>
</dbReference>
<keyword evidence="8" id="KW-0158">Chromosome</keyword>
<evidence type="ECO:0000256" key="11">
    <source>
        <dbReference type="ARBA" id="ARBA00022499"/>
    </source>
</evidence>
<evidence type="ECO:0000259" key="25">
    <source>
        <dbReference type="Pfam" id="PF03344"/>
    </source>
</evidence>
<keyword evidence="19" id="KW-0143">Chaperone</keyword>
<dbReference type="GO" id="GO:0016605">
    <property type="term" value="C:PML body"/>
    <property type="evidence" value="ECO:0007669"/>
    <property type="project" value="UniProtKB-SubCell"/>
</dbReference>
<feature type="region of interest" description="Disordered" evidence="24">
    <location>
        <begin position="815"/>
        <end position="834"/>
    </location>
</feature>
<keyword evidence="17 23" id="KW-0175">Coiled coil</keyword>
<evidence type="ECO:0000313" key="28">
    <source>
        <dbReference type="Proteomes" id="UP000242457"/>
    </source>
</evidence>
<dbReference type="Proteomes" id="UP000242457">
    <property type="component" value="Unassembled WGS sequence"/>
</dbReference>
<evidence type="ECO:0000256" key="24">
    <source>
        <dbReference type="SAM" id="MobiDB-lite"/>
    </source>
</evidence>
<gene>
    <name evidence="27" type="ORF">APICC_00462</name>
</gene>
<evidence type="ECO:0000256" key="10">
    <source>
        <dbReference type="ARBA" id="ARBA00022491"/>
    </source>
</evidence>
<evidence type="ECO:0000256" key="6">
    <source>
        <dbReference type="ARBA" id="ARBA00008592"/>
    </source>
</evidence>
<feature type="compositionally biased region" description="Acidic residues" evidence="24">
    <location>
        <begin position="472"/>
        <end position="500"/>
    </location>
</feature>
<keyword evidence="13" id="KW-0053">Apoptosis</keyword>
<keyword evidence="16" id="KW-0805">Transcription regulation</keyword>
<evidence type="ECO:0000256" key="4">
    <source>
        <dbReference type="ARBA" id="ARBA00004604"/>
    </source>
</evidence>
<evidence type="ECO:0000256" key="17">
    <source>
        <dbReference type="ARBA" id="ARBA00023054"/>
    </source>
</evidence>
<dbReference type="Pfam" id="PF20920">
    <property type="entry name" value="DAXX_hist_bd"/>
    <property type="match status" value="1"/>
</dbReference>
<accession>A0A2A3EBV1</accession>
<dbReference type="InterPro" id="IPR038298">
    <property type="entry name" value="Daxx_N_sf"/>
</dbReference>
<evidence type="ECO:0000256" key="14">
    <source>
        <dbReference type="ARBA" id="ARBA00022843"/>
    </source>
</evidence>
<feature type="compositionally biased region" description="Polar residues" evidence="24">
    <location>
        <begin position="819"/>
        <end position="834"/>
    </location>
</feature>
<evidence type="ECO:0000256" key="3">
    <source>
        <dbReference type="ARBA" id="ARBA00004584"/>
    </source>
</evidence>
<keyword evidence="20" id="KW-0539">Nucleus</keyword>
<proteinExistence type="inferred from homology"/>
<evidence type="ECO:0000256" key="5">
    <source>
        <dbReference type="ARBA" id="ARBA00004642"/>
    </source>
</evidence>
<feature type="domain" description="Daxx histone-binding" evidence="26">
    <location>
        <begin position="374"/>
        <end position="457"/>
    </location>
</feature>
<evidence type="ECO:0000256" key="21">
    <source>
        <dbReference type="ARBA" id="ARBA00023328"/>
    </source>
</evidence>
<evidence type="ECO:0000256" key="8">
    <source>
        <dbReference type="ARBA" id="ARBA00022454"/>
    </source>
</evidence>
<evidence type="ECO:0000313" key="27">
    <source>
        <dbReference type="EMBL" id="PBC28521.1"/>
    </source>
</evidence>
<dbReference type="GO" id="GO:0005737">
    <property type="term" value="C:cytoplasm"/>
    <property type="evidence" value="ECO:0007669"/>
    <property type="project" value="UniProtKB-SubCell"/>
</dbReference>
<evidence type="ECO:0000256" key="1">
    <source>
        <dbReference type="ARBA" id="ARBA00004322"/>
    </source>
</evidence>
<keyword evidence="11" id="KW-1017">Isopeptide bond</keyword>
<dbReference type="STRING" id="94128.A0A2A3EBV1"/>
<evidence type="ECO:0000256" key="19">
    <source>
        <dbReference type="ARBA" id="ARBA00023186"/>
    </source>
</evidence>
<evidence type="ECO:0000256" key="15">
    <source>
        <dbReference type="ARBA" id="ARBA00022853"/>
    </source>
</evidence>
<feature type="coiled-coil region" evidence="23">
    <location>
        <begin position="88"/>
        <end position="115"/>
    </location>
</feature>
<evidence type="ECO:0000256" key="13">
    <source>
        <dbReference type="ARBA" id="ARBA00022703"/>
    </source>
</evidence>
<dbReference type="InterPro" id="IPR046378">
    <property type="entry name" value="DAXX_histone-bd"/>
</dbReference>
<dbReference type="InterPro" id="IPR046426">
    <property type="entry name" value="DAXX_histone-bd_sf"/>
</dbReference>
<evidence type="ECO:0000256" key="12">
    <source>
        <dbReference type="ARBA" id="ARBA00022553"/>
    </source>
</evidence>
<keyword evidence="28" id="KW-1185">Reference proteome</keyword>
<dbReference type="GO" id="GO:0005730">
    <property type="term" value="C:nucleolus"/>
    <property type="evidence" value="ECO:0007669"/>
    <property type="project" value="UniProtKB-SubCell"/>
</dbReference>
<evidence type="ECO:0000259" key="26">
    <source>
        <dbReference type="Pfam" id="PF20920"/>
    </source>
</evidence>
<protein>
    <recommendedName>
        <fullName evidence="7">Death domain-associated protein 6</fullName>
    </recommendedName>
    <alternativeName>
        <fullName evidence="22">Daxx</fullName>
    </alternativeName>
</protein>
<evidence type="ECO:0000256" key="7">
    <source>
        <dbReference type="ARBA" id="ARBA00019298"/>
    </source>
</evidence>
<keyword evidence="9" id="KW-0963">Cytoplasm</keyword>
<sequence length="834" mass="95815">MENTKDEIICISSDDDENIKQDKRNDKQDSFIKKLGNNSDSHIKIEASSSNYEKPKECALKRKISEINDDISCFEKSSKMFICEKESNVKLCNIKKKEEKEIRKEKEEKEEKTLLKPKLVVKEKKIISSVEQDVFPMFISLCLQRDRSEDMKTIVNKLKRRYEQLDPKYANSKAFINFLNDKRNDIMNSDSKLFVYIAEVMNEMKNSYKGKSSLLLNNKICSPDGNKLNKNKNNLNVVTTVCSNMSYTINNVFNDNEIISTNTDNEEKQEIDPAIQRKINVILKTMEKCEAYIKKLEESEINFDDENNRANPDADRTYLQPKHFGTTGIVAVDHAITSFINSKISKRNKLKKIGAFREAIIFPDYTDILRCVTKCNELHNLNLDYKRQKKIAKDAFVALGKYLKQCRCNDYWDTFSLFLENEEDDPALKDPVLAEKLIQNQREGEKKLSNVFDTYVKKQEEMKSEDSKTSLENEEDEENSIENEDEDNDDDDVSEIDIDLDIDKEKTSSEEDENSTDGSETFKNNTCIKIKSKIEKDITKIEEICQTNMNDELKNNSNDNSNDNSKSKINNIENISNCKYNFELKSIENNTASSPNIAPHLNILPNIMFSTITNNEISIDETKEDDPNIMNKDPMDDKLLQNKEKETEEKPLLRVCSFAKPPDTWKDIQEKVDEYNENENALTVKDVIDLTQDLTQENSAVHQCSTIQIESKVLPVVKGNYKTLVIPAGKNIINVKNITNNYVRLTNSNIMTALKNDPVISPQQNTKSTTIHLSSNLSTDQVVDINNQIQNSQNKQENTTVQISQSNQIIMLPTKQKESTTQCPKTNLSISQSK</sequence>
<keyword evidence="12" id="KW-0597">Phosphoprotein</keyword>
<feature type="compositionally biased region" description="Basic and acidic residues" evidence="24">
    <location>
        <begin position="462"/>
        <end position="471"/>
    </location>
</feature>
<evidence type="ECO:0000256" key="2">
    <source>
        <dbReference type="ARBA" id="ARBA00004496"/>
    </source>
</evidence>
<dbReference type="Gene3D" id="1.10.8.810">
    <property type="entry name" value="Daxx helical bundle domain"/>
    <property type="match status" value="1"/>
</dbReference>
<comment type="similarity">
    <text evidence="6">Belongs to the DAXX family.</text>
</comment>
<dbReference type="InterPro" id="IPR031333">
    <property type="entry name" value="Daxx_N"/>
</dbReference>
<feature type="region of interest" description="Disordered" evidence="24">
    <location>
        <begin position="462"/>
        <end position="522"/>
    </location>
</feature>
<evidence type="ECO:0000256" key="20">
    <source>
        <dbReference type="ARBA" id="ARBA00023242"/>
    </source>
</evidence>
<keyword evidence="21" id="KW-0137">Centromere</keyword>
<comment type="subcellular location">
    <subcellularLocation>
        <location evidence="3">Chromosome</location>
        <location evidence="3">Centromere</location>
    </subcellularLocation>
    <subcellularLocation>
        <location evidence="2">Cytoplasm</location>
    </subcellularLocation>
    <subcellularLocation>
        <location evidence="1">Nucleus</location>
        <location evidence="1">PML body</location>
    </subcellularLocation>
    <subcellularLocation>
        <location evidence="4">Nucleus</location>
        <location evidence="4">Nucleolus</location>
    </subcellularLocation>
    <subcellularLocation>
        <location evidence="5">Nucleus</location>
        <location evidence="5">Nucleoplasm</location>
    </subcellularLocation>
</comment>
<dbReference type="GO" id="GO:0000775">
    <property type="term" value="C:chromosome, centromeric region"/>
    <property type="evidence" value="ECO:0007669"/>
    <property type="project" value="UniProtKB-SubCell"/>
</dbReference>
<keyword evidence="10" id="KW-0678">Repressor</keyword>
<evidence type="ECO:0000256" key="23">
    <source>
        <dbReference type="SAM" id="Coils"/>
    </source>
</evidence>
<keyword evidence="15" id="KW-0156">Chromatin regulator</keyword>
<keyword evidence="18" id="KW-0804">Transcription</keyword>
<evidence type="ECO:0000256" key="16">
    <source>
        <dbReference type="ARBA" id="ARBA00023015"/>
    </source>
</evidence>
<dbReference type="GO" id="GO:0042393">
    <property type="term" value="F:histone binding"/>
    <property type="evidence" value="ECO:0007669"/>
    <property type="project" value="InterPro"/>
</dbReference>
<name>A0A2A3EBV1_APICC</name>
<dbReference type="AlphaFoldDB" id="A0A2A3EBV1"/>
<evidence type="ECO:0000256" key="18">
    <source>
        <dbReference type="ARBA" id="ARBA00023163"/>
    </source>
</evidence>
<organism evidence="27 28">
    <name type="scientific">Apis cerana cerana</name>
    <name type="common">Oriental honeybee</name>
    <dbReference type="NCBI Taxonomy" id="94128"/>
    <lineage>
        <taxon>Eukaryota</taxon>
        <taxon>Metazoa</taxon>
        <taxon>Ecdysozoa</taxon>
        <taxon>Arthropoda</taxon>
        <taxon>Hexapoda</taxon>
        <taxon>Insecta</taxon>
        <taxon>Pterygota</taxon>
        <taxon>Neoptera</taxon>
        <taxon>Endopterygota</taxon>
        <taxon>Hymenoptera</taxon>
        <taxon>Apocrita</taxon>
        <taxon>Aculeata</taxon>
        <taxon>Apoidea</taxon>
        <taxon>Anthophila</taxon>
        <taxon>Apidae</taxon>
        <taxon>Apis</taxon>
    </lineage>
</organism>
<dbReference type="Gene3D" id="1.20.58.2170">
    <property type="match status" value="1"/>
</dbReference>
<dbReference type="GO" id="GO:0006355">
    <property type="term" value="P:regulation of DNA-templated transcription"/>
    <property type="evidence" value="ECO:0007669"/>
    <property type="project" value="UniProtKB-ARBA"/>
</dbReference>
<dbReference type="EMBL" id="KZ288311">
    <property type="protein sequence ID" value="PBC28521.1"/>
    <property type="molecule type" value="Genomic_DNA"/>
</dbReference>
<evidence type="ECO:0000256" key="22">
    <source>
        <dbReference type="ARBA" id="ARBA00029641"/>
    </source>
</evidence>